<dbReference type="Proteomes" id="UP000245133">
    <property type="component" value="Unassembled WGS sequence"/>
</dbReference>
<dbReference type="AlphaFoldDB" id="A0A2P2E269"/>
<accession>A0A2P2E269</accession>
<dbReference type="SUPFAM" id="SSF46689">
    <property type="entry name" value="Homeodomain-like"/>
    <property type="match status" value="1"/>
</dbReference>
<reference evidence="4 5" key="1">
    <citation type="submission" date="2018-02" db="EMBL/GenBank/DDBJ databases">
        <title>Novel Leptospira species isolated from soil and water in Japan.</title>
        <authorList>
            <person name="Nakao R."/>
            <person name="Masuzawa T."/>
        </authorList>
    </citation>
    <scope>NUCLEOTIDE SEQUENCE [LARGE SCALE GENOMIC DNA]</scope>
    <source>
        <strain evidence="4 5">YH101</strain>
    </source>
</reference>
<dbReference type="PANTHER" id="PTHR43479:SF11">
    <property type="entry name" value="ACREF_ENVCD OPERON REPRESSOR-RELATED"/>
    <property type="match status" value="1"/>
</dbReference>
<comment type="caution">
    <text evidence="4">The sequence shown here is derived from an EMBL/GenBank/DDBJ whole genome shotgun (WGS) entry which is preliminary data.</text>
</comment>
<dbReference type="PROSITE" id="PS50977">
    <property type="entry name" value="HTH_TETR_2"/>
    <property type="match status" value="1"/>
</dbReference>
<feature type="domain" description="HTH tetR-type" evidence="3">
    <location>
        <begin position="9"/>
        <end position="69"/>
    </location>
</feature>
<name>A0A2P2E269_9LEPT</name>
<evidence type="ECO:0000256" key="1">
    <source>
        <dbReference type="ARBA" id="ARBA00023125"/>
    </source>
</evidence>
<dbReference type="EMBL" id="BFBB01000007">
    <property type="protein sequence ID" value="GBF50934.1"/>
    <property type="molecule type" value="Genomic_DNA"/>
</dbReference>
<feature type="DNA-binding region" description="H-T-H motif" evidence="2">
    <location>
        <begin position="32"/>
        <end position="51"/>
    </location>
</feature>
<dbReference type="InterPro" id="IPR009057">
    <property type="entry name" value="Homeodomain-like_sf"/>
</dbReference>
<dbReference type="RefSeq" id="WP_108977084.1">
    <property type="nucleotide sequence ID" value="NZ_BFBB01000007.1"/>
</dbReference>
<dbReference type="InterPro" id="IPR050624">
    <property type="entry name" value="HTH-type_Tx_Regulator"/>
</dbReference>
<dbReference type="Pfam" id="PF00440">
    <property type="entry name" value="TetR_N"/>
    <property type="match status" value="1"/>
</dbReference>
<gene>
    <name evidence="4" type="ORF">LPTSP4_24620</name>
</gene>
<organism evidence="4 5">
    <name type="scientific">Leptospira ryugenii</name>
    <dbReference type="NCBI Taxonomy" id="1917863"/>
    <lineage>
        <taxon>Bacteria</taxon>
        <taxon>Pseudomonadati</taxon>
        <taxon>Spirochaetota</taxon>
        <taxon>Spirochaetia</taxon>
        <taxon>Leptospirales</taxon>
        <taxon>Leptospiraceae</taxon>
        <taxon>Leptospira</taxon>
    </lineage>
</organism>
<dbReference type="GO" id="GO:0003677">
    <property type="term" value="F:DNA binding"/>
    <property type="evidence" value="ECO:0007669"/>
    <property type="project" value="UniProtKB-UniRule"/>
</dbReference>
<dbReference type="OrthoDB" id="3196926at2"/>
<evidence type="ECO:0000256" key="2">
    <source>
        <dbReference type="PROSITE-ProRule" id="PRU00335"/>
    </source>
</evidence>
<proteinExistence type="predicted"/>
<protein>
    <submittedName>
        <fullName evidence="4">AcrR family transcriptional regulator</fullName>
    </submittedName>
</protein>
<dbReference type="Gene3D" id="1.10.357.10">
    <property type="entry name" value="Tetracycline Repressor, domain 2"/>
    <property type="match status" value="1"/>
</dbReference>
<evidence type="ECO:0000313" key="5">
    <source>
        <dbReference type="Proteomes" id="UP000245133"/>
    </source>
</evidence>
<keyword evidence="1 2" id="KW-0238">DNA-binding</keyword>
<dbReference type="PANTHER" id="PTHR43479">
    <property type="entry name" value="ACREF/ENVCD OPERON REPRESSOR-RELATED"/>
    <property type="match status" value="1"/>
</dbReference>
<evidence type="ECO:0000259" key="3">
    <source>
        <dbReference type="PROSITE" id="PS50977"/>
    </source>
</evidence>
<sequence length="197" mass="23525">MYNKNDRISENYNKIIAIFHQLFLVNPYESISIQKIAEEAGMTRVNFYNYFVDKEDLLYKTYIYLYREMESNTPPVDPVTLLADGKSLTYYALENVKQNKIFYKQMFQDTIPSSLTYRILDFITDESFRTHEMLRKLYIGTEVPYKMINRYLAGALWNLIRELVNESNDWDSETISHFFKRLSTEGLQSYLQNKKES</sequence>
<keyword evidence="5" id="KW-1185">Reference proteome</keyword>
<evidence type="ECO:0000313" key="4">
    <source>
        <dbReference type="EMBL" id="GBF50934.1"/>
    </source>
</evidence>
<dbReference type="InterPro" id="IPR001647">
    <property type="entry name" value="HTH_TetR"/>
</dbReference>